<accession>A0ABS9X0J5</accession>
<dbReference type="EMBL" id="JAKKSL010000002">
    <property type="protein sequence ID" value="MCI2283760.1"/>
    <property type="molecule type" value="Genomic_DNA"/>
</dbReference>
<name>A0ABS9X0J5_9GAMM</name>
<gene>
    <name evidence="1" type="ORF">L3081_10545</name>
</gene>
<dbReference type="RefSeq" id="WP_242285959.1">
    <property type="nucleotide sequence ID" value="NZ_JAKKSL010000002.1"/>
</dbReference>
<dbReference type="Proteomes" id="UP001139646">
    <property type="component" value="Unassembled WGS sequence"/>
</dbReference>
<evidence type="ECO:0000313" key="2">
    <source>
        <dbReference type="Proteomes" id="UP001139646"/>
    </source>
</evidence>
<protein>
    <submittedName>
        <fullName evidence="1">Uncharacterized protein</fullName>
    </submittedName>
</protein>
<sequence length="107" mass="11813">MTLLYGEVKGLRNQNNTLREVRNNPSLSLSKPLAELSYEESQELTLDEDDIGVLRDFLKVSHSSHVGFGESGELIALNAIKRDEVLSDTGLKDILEIIINLHTPPGA</sequence>
<organism evidence="1 2">
    <name type="scientific">Colwellia maritima</name>
    <dbReference type="NCBI Taxonomy" id="2912588"/>
    <lineage>
        <taxon>Bacteria</taxon>
        <taxon>Pseudomonadati</taxon>
        <taxon>Pseudomonadota</taxon>
        <taxon>Gammaproteobacteria</taxon>
        <taxon>Alteromonadales</taxon>
        <taxon>Colwelliaceae</taxon>
        <taxon>Colwellia</taxon>
    </lineage>
</organism>
<keyword evidence="2" id="KW-1185">Reference proteome</keyword>
<comment type="caution">
    <text evidence="1">The sequence shown here is derived from an EMBL/GenBank/DDBJ whole genome shotgun (WGS) entry which is preliminary data.</text>
</comment>
<reference evidence="1" key="1">
    <citation type="submission" date="2022-01" db="EMBL/GenBank/DDBJ databases">
        <title>Colwellia maritima, isolated from seawater.</title>
        <authorList>
            <person name="Kristyanto S."/>
            <person name="Jung J."/>
            <person name="Jeon C.O."/>
        </authorList>
    </citation>
    <scope>NUCLEOTIDE SEQUENCE</scope>
    <source>
        <strain evidence="1">MSW7</strain>
    </source>
</reference>
<proteinExistence type="predicted"/>
<evidence type="ECO:0000313" key="1">
    <source>
        <dbReference type="EMBL" id="MCI2283760.1"/>
    </source>
</evidence>